<feature type="transmembrane region" description="Helical" evidence="2">
    <location>
        <begin position="387"/>
        <end position="413"/>
    </location>
</feature>
<feature type="transmembrane region" description="Helical" evidence="2">
    <location>
        <begin position="302"/>
        <end position="325"/>
    </location>
</feature>
<organism evidence="3 4">
    <name type="scientific">Mycena albidolilacea</name>
    <dbReference type="NCBI Taxonomy" id="1033008"/>
    <lineage>
        <taxon>Eukaryota</taxon>
        <taxon>Fungi</taxon>
        <taxon>Dikarya</taxon>
        <taxon>Basidiomycota</taxon>
        <taxon>Agaricomycotina</taxon>
        <taxon>Agaricomycetes</taxon>
        <taxon>Agaricomycetidae</taxon>
        <taxon>Agaricales</taxon>
        <taxon>Marasmiineae</taxon>
        <taxon>Mycenaceae</taxon>
        <taxon>Mycena</taxon>
    </lineage>
</organism>
<dbReference type="AlphaFoldDB" id="A0AAD7ECV1"/>
<feature type="transmembrane region" description="Helical" evidence="2">
    <location>
        <begin position="345"/>
        <end position="366"/>
    </location>
</feature>
<evidence type="ECO:0000313" key="3">
    <source>
        <dbReference type="EMBL" id="KAJ7312765.1"/>
    </source>
</evidence>
<name>A0AAD7ECV1_9AGAR</name>
<dbReference type="Proteomes" id="UP001218218">
    <property type="component" value="Unassembled WGS sequence"/>
</dbReference>
<keyword evidence="2" id="KW-0812">Transmembrane</keyword>
<feature type="transmembrane region" description="Helical" evidence="2">
    <location>
        <begin position="186"/>
        <end position="207"/>
    </location>
</feature>
<feature type="transmembrane region" description="Helical" evidence="2">
    <location>
        <begin position="219"/>
        <end position="239"/>
    </location>
</feature>
<gene>
    <name evidence="3" type="ORF">DFH08DRAFT_896597</name>
</gene>
<evidence type="ECO:0000256" key="1">
    <source>
        <dbReference type="SAM" id="MobiDB-lite"/>
    </source>
</evidence>
<feature type="transmembrane region" description="Helical" evidence="2">
    <location>
        <begin position="425"/>
        <end position="443"/>
    </location>
</feature>
<evidence type="ECO:0000256" key="2">
    <source>
        <dbReference type="SAM" id="Phobius"/>
    </source>
</evidence>
<proteinExistence type="predicted"/>
<protein>
    <submittedName>
        <fullName evidence="3">Uncharacterized protein</fullName>
    </submittedName>
</protein>
<evidence type="ECO:0000313" key="4">
    <source>
        <dbReference type="Proteomes" id="UP001218218"/>
    </source>
</evidence>
<reference evidence="3" key="1">
    <citation type="submission" date="2023-03" db="EMBL/GenBank/DDBJ databases">
        <title>Massive genome expansion in bonnet fungi (Mycena s.s.) driven by repeated elements and novel gene families across ecological guilds.</title>
        <authorList>
            <consortium name="Lawrence Berkeley National Laboratory"/>
            <person name="Harder C.B."/>
            <person name="Miyauchi S."/>
            <person name="Viragh M."/>
            <person name="Kuo A."/>
            <person name="Thoen E."/>
            <person name="Andreopoulos B."/>
            <person name="Lu D."/>
            <person name="Skrede I."/>
            <person name="Drula E."/>
            <person name="Henrissat B."/>
            <person name="Morin E."/>
            <person name="Kohler A."/>
            <person name="Barry K."/>
            <person name="LaButti K."/>
            <person name="Morin E."/>
            <person name="Salamov A."/>
            <person name="Lipzen A."/>
            <person name="Mereny Z."/>
            <person name="Hegedus B."/>
            <person name="Baldrian P."/>
            <person name="Stursova M."/>
            <person name="Weitz H."/>
            <person name="Taylor A."/>
            <person name="Grigoriev I.V."/>
            <person name="Nagy L.G."/>
            <person name="Martin F."/>
            <person name="Kauserud H."/>
        </authorList>
    </citation>
    <scope>NUCLEOTIDE SEQUENCE</scope>
    <source>
        <strain evidence="3">CBHHK002</strain>
    </source>
</reference>
<accession>A0AAD7ECV1</accession>
<keyword evidence="2" id="KW-1133">Transmembrane helix</keyword>
<feature type="region of interest" description="Disordered" evidence="1">
    <location>
        <begin position="464"/>
        <end position="484"/>
    </location>
</feature>
<feature type="transmembrane region" description="Helical" evidence="2">
    <location>
        <begin position="266"/>
        <end position="290"/>
    </location>
</feature>
<keyword evidence="4" id="KW-1185">Reference proteome</keyword>
<feature type="compositionally biased region" description="Polar residues" evidence="1">
    <location>
        <begin position="70"/>
        <end position="84"/>
    </location>
</feature>
<feature type="region of interest" description="Disordered" evidence="1">
    <location>
        <begin position="70"/>
        <end position="96"/>
    </location>
</feature>
<comment type="caution">
    <text evidence="3">The sequence shown here is derived from an EMBL/GenBank/DDBJ whole genome shotgun (WGS) entry which is preliminary data.</text>
</comment>
<dbReference type="EMBL" id="JARIHO010000070">
    <property type="protein sequence ID" value="KAJ7312765.1"/>
    <property type="molecule type" value="Genomic_DNA"/>
</dbReference>
<keyword evidence="2" id="KW-0472">Membrane</keyword>
<sequence>MAEITPVSEDVSPESPVPTGSISITFPTSNTIPGEVVTAPDHSLTLPVFDTASFTGFTNSASSFLSSRTLPTFNNPGPTTTRSSDPAAIPTSKNLDTGGVSGTATTFILTLPTFRNPSHSGFSGPPTTYLTSLELPTFSPSRFPGSQTTGSSDAVSSVLTAYDPVSTVAFSRLQTSFSAIAVGSNILGAELFLYGVYFVMFGFYLNILRVHGAPRNRSLTVATTLLFIFCTAHCALQTATTTLYNQLVSTSLGDSKPVFDRTLKDYSALAIATNAMYVTSNVIADCIFILRCFAIWNFQLKITIFPILLTLAVGGVGYTNAFQPLLTPNSLRSPSLVVAEFSFKLLRISILLSIFTTVILMVLTAGRIWWMARTARTLLGRTVTNKYYTASAMILESGAITCAGAIAFAVIGFTLDPIYSTTGAVLGQIVGIAPTIIAVRVGLGRSVENIESFVAAQGGACTPPLNDTTSTRSLERPGGPVHSK</sequence>